<keyword evidence="2" id="KW-1185">Reference proteome</keyword>
<gene>
    <name evidence="1" type="ORF">CP500_010420</name>
</gene>
<dbReference type="EMBL" id="NXIB02000050">
    <property type="protein sequence ID" value="PHX55512.1"/>
    <property type="molecule type" value="Genomic_DNA"/>
</dbReference>
<comment type="caution">
    <text evidence="1">The sequence shown here is derived from an EMBL/GenBank/DDBJ whole genome shotgun (WGS) entry which is preliminary data.</text>
</comment>
<organism evidence="1 2">
    <name type="scientific">Tychonema bourrellyi FEM_GT703</name>
    <dbReference type="NCBI Taxonomy" id="2040638"/>
    <lineage>
        <taxon>Bacteria</taxon>
        <taxon>Bacillati</taxon>
        <taxon>Cyanobacteriota</taxon>
        <taxon>Cyanophyceae</taxon>
        <taxon>Oscillatoriophycideae</taxon>
        <taxon>Oscillatoriales</taxon>
        <taxon>Microcoleaceae</taxon>
        <taxon>Tychonema</taxon>
    </lineage>
</organism>
<accession>A0A2G4F183</accession>
<reference evidence="1" key="1">
    <citation type="submission" date="2017-10" db="EMBL/GenBank/DDBJ databases">
        <title>Draft genome sequence of the planktic cyanobacteria Tychonema bourrellyi isolated from alpine lentic freshwater.</title>
        <authorList>
            <person name="Tett A."/>
            <person name="Armanini F."/>
            <person name="Asnicar F."/>
            <person name="Boscaini A."/>
            <person name="Pasolli E."/>
            <person name="Zolfo M."/>
            <person name="Donati C."/>
            <person name="Salmaso N."/>
            <person name="Segata N."/>
        </authorList>
    </citation>
    <scope>NUCLEOTIDE SEQUENCE</scope>
    <source>
        <strain evidence="1">FEM_GT703</strain>
    </source>
</reference>
<dbReference type="Proteomes" id="UP000226442">
    <property type="component" value="Unassembled WGS sequence"/>
</dbReference>
<evidence type="ECO:0000313" key="2">
    <source>
        <dbReference type="Proteomes" id="UP000226442"/>
    </source>
</evidence>
<protein>
    <submittedName>
        <fullName evidence="1">Uncharacterized protein</fullName>
    </submittedName>
</protein>
<sequence length="73" mass="8336">MIAKKTTVKTKVKKDINDSPEVIINKAKMLEQSPKPEAKELRTNNCTLDIILFLNLHLNYSVFQVYEVLSISS</sequence>
<evidence type="ECO:0000313" key="1">
    <source>
        <dbReference type="EMBL" id="PHX55512.1"/>
    </source>
</evidence>
<dbReference type="AlphaFoldDB" id="A0A2G4F183"/>
<name>A0A2G4F183_9CYAN</name>
<proteinExistence type="predicted"/>